<evidence type="ECO:0000313" key="2">
    <source>
        <dbReference type="EMBL" id="EHO72858.1"/>
    </source>
</evidence>
<organism evidence="2 3">
    <name type="scientific">Prevotella micans F0438</name>
    <dbReference type="NCBI Taxonomy" id="883158"/>
    <lineage>
        <taxon>Bacteria</taxon>
        <taxon>Pseudomonadati</taxon>
        <taxon>Bacteroidota</taxon>
        <taxon>Bacteroidia</taxon>
        <taxon>Bacteroidales</taxon>
        <taxon>Prevotellaceae</taxon>
        <taxon>Prevotella</taxon>
    </lineage>
</organism>
<gene>
    <name evidence="2" type="ORF">HMPREF9140_00618</name>
</gene>
<name>H1Q130_9BACT</name>
<dbReference type="AlphaFoldDB" id="H1Q130"/>
<dbReference type="HOGENOM" id="CLU_201888_1_0_10"/>
<comment type="caution">
    <text evidence="2">The sequence shown here is derived from an EMBL/GenBank/DDBJ whole genome shotgun (WGS) entry which is preliminary data.</text>
</comment>
<keyword evidence="3" id="KW-1185">Reference proteome</keyword>
<accession>H1Q130</accession>
<evidence type="ECO:0000313" key="3">
    <source>
        <dbReference type="Proteomes" id="UP000016023"/>
    </source>
</evidence>
<sequence length="62" mass="7322">MWQYIFIGVVLLMAMIYVIRRLRQTFTNNNPCHGCTGCSMRKELLKNQHRTGMMKPACHHKI</sequence>
<dbReference type="Proteomes" id="UP000016023">
    <property type="component" value="Unassembled WGS sequence"/>
</dbReference>
<keyword evidence="1" id="KW-0472">Membrane</keyword>
<proteinExistence type="predicted"/>
<dbReference type="PATRIC" id="fig|883158.3.peg.632"/>
<dbReference type="STRING" id="883158.HMPREF9140_00618"/>
<evidence type="ECO:0008006" key="4">
    <source>
        <dbReference type="Google" id="ProtNLM"/>
    </source>
</evidence>
<keyword evidence="1" id="KW-1133">Transmembrane helix</keyword>
<dbReference type="EMBL" id="AGWK01000018">
    <property type="protein sequence ID" value="EHO72858.1"/>
    <property type="molecule type" value="Genomic_DNA"/>
</dbReference>
<dbReference type="RefSeq" id="WP_006951672.1">
    <property type="nucleotide sequence ID" value="NZ_JH594521.1"/>
</dbReference>
<keyword evidence="1" id="KW-0812">Transmembrane</keyword>
<reference evidence="2 3" key="1">
    <citation type="submission" date="2011-12" db="EMBL/GenBank/DDBJ databases">
        <title>The Genome Sequence of Prevotella micans F0438.</title>
        <authorList>
            <consortium name="The Broad Institute Genome Sequencing Platform"/>
            <person name="Earl A."/>
            <person name="Ward D."/>
            <person name="Feldgarden M."/>
            <person name="Gevers D."/>
            <person name="Izard J."/>
            <person name="Baranova O.V."/>
            <person name="Blanton J.M."/>
            <person name="Wade W.G."/>
            <person name="Dewhirst F.E."/>
            <person name="Young S.K."/>
            <person name="Zeng Q."/>
            <person name="Gargeya S."/>
            <person name="Fitzgerald M."/>
            <person name="Haas B."/>
            <person name="Abouelleil A."/>
            <person name="Alvarado L."/>
            <person name="Arachchi H.M."/>
            <person name="Berlin A."/>
            <person name="Chapman S.B."/>
            <person name="Gearin G."/>
            <person name="Goldberg J."/>
            <person name="Griggs A."/>
            <person name="Gujja S."/>
            <person name="Hansen M."/>
            <person name="Heiman D."/>
            <person name="Howarth C."/>
            <person name="Larimer J."/>
            <person name="Lui A."/>
            <person name="MacDonald P.J.P."/>
            <person name="McCowen C."/>
            <person name="Montmayeur A."/>
            <person name="Murphy C."/>
            <person name="Neiman D."/>
            <person name="Pearson M."/>
            <person name="Priest M."/>
            <person name="Roberts A."/>
            <person name="Saif S."/>
            <person name="Shea T."/>
            <person name="Sisk P."/>
            <person name="Stolte C."/>
            <person name="Sykes S."/>
            <person name="Wortman J."/>
            <person name="Nusbaum C."/>
            <person name="Birren B."/>
        </authorList>
    </citation>
    <scope>NUCLEOTIDE SEQUENCE [LARGE SCALE GENOMIC DNA]</scope>
    <source>
        <strain evidence="2 3">F0438</strain>
    </source>
</reference>
<feature type="transmembrane region" description="Helical" evidence="1">
    <location>
        <begin position="6"/>
        <end position="22"/>
    </location>
</feature>
<protein>
    <recommendedName>
        <fullName evidence="4">FeoB-associated Cys-rich membrane protein</fullName>
    </recommendedName>
</protein>
<evidence type="ECO:0000256" key="1">
    <source>
        <dbReference type="SAM" id="Phobius"/>
    </source>
</evidence>